<evidence type="ECO:0000313" key="2">
    <source>
        <dbReference type="EMBL" id="CAD8896322.1"/>
    </source>
</evidence>
<reference evidence="2" key="1">
    <citation type="submission" date="2021-01" db="EMBL/GenBank/DDBJ databases">
        <authorList>
            <person name="Corre E."/>
            <person name="Pelletier E."/>
            <person name="Niang G."/>
            <person name="Scheremetjew M."/>
            <person name="Finn R."/>
            <person name="Kale V."/>
            <person name="Holt S."/>
            <person name="Cochrane G."/>
            <person name="Meng A."/>
            <person name="Brown T."/>
            <person name="Cohen L."/>
        </authorList>
    </citation>
    <scope>NUCLEOTIDE SEQUENCE</scope>
    <source>
        <strain evidence="2">308</strain>
    </source>
</reference>
<keyword evidence="1" id="KW-0472">Membrane</keyword>
<keyword evidence="1" id="KW-0812">Transmembrane</keyword>
<feature type="transmembrane region" description="Helical" evidence="1">
    <location>
        <begin position="564"/>
        <end position="584"/>
    </location>
</feature>
<feature type="transmembrane region" description="Helical" evidence="1">
    <location>
        <begin position="440"/>
        <end position="461"/>
    </location>
</feature>
<sequence>MNNAEDKPIPRSELVDLREEIRAEMTAEIKREIKREIEGSSLKDSSEREGLISDNSDYVHSLPGHSDTLLIAAQNQKYSENTLVSASRRQEIMQLQKEDIERMIRDGIQRRLEEIGIGGSPANMVPVRREIEADTELEIEVIPIGHERSINEAVGTPPSPPPQQHQRTGILGKCLSMAGRLLGVGSDSPRKDINTGTLGMYAVAVAVHPSACTNHRARAWLTAVMFLFFVMMETFVFLMVSLESVSPICNSVDDCLPGTYCYIEKGIKLGTCRDCAYGQKPDDKICSAIFSSEMWEKRDYAIDADYNTLPLGKTFLDLDKNYDKYQCLASHHCSETDVDAPNYTNNHCDYIVQNTDKIDGATYIVIAFFSLLWSLSICEDFEESTIEEMVLDHYIKDSLSGPATIIRIALCIQKYFIPFYAIGSTIVLLITDPISAKSVILNLLAIGVLLEADNVIAVLFLNRQHEEIMEWAAGGVGDEVSIAARKSFFWTRVHGISCAVLLVIELSYIQNVKDCSDYFSSFIFGLYYFPPFVIFLWQFFVSVLCMRRNSPSIYKRMIEGLSELFFNLFVMSSQVFPSWIALTIRDDPFKNSSQFQSYYIWSIVCLLIFVGLLMLRRRCYRGAEMEQTEATDRSRMVRT</sequence>
<feature type="transmembrane region" description="Helical" evidence="1">
    <location>
        <begin position="596"/>
        <end position="615"/>
    </location>
</feature>
<feature type="transmembrane region" description="Helical" evidence="1">
    <location>
        <begin position="489"/>
        <end position="509"/>
    </location>
</feature>
<feature type="transmembrane region" description="Helical" evidence="1">
    <location>
        <begin position="219"/>
        <end position="240"/>
    </location>
</feature>
<name>A0A7S1BUE3_9STRA</name>
<feature type="transmembrane region" description="Helical" evidence="1">
    <location>
        <begin position="521"/>
        <end position="544"/>
    </location>
</feature>
<evidence type="ECO:0000256" key="1">
    <source>
        <dbReference type="SAM" id="Phobius"/>
    </source>
</evidence>
<protein>
    <submittedName>
        <fullName evidence="2">Uncharacterized protein</fullName>
    </submittedName>
</protein>
<dbReference type="AlphaFoldDB" id="A0A7S1BUE3"/>
<dbReference type="EMBL" id="HBFR01032396">
    <property type="protein sequence ID" value="CAD8896322.1"/>
    <property type="molecule type" value="Transcribed_RNA"/>
</dbReference>
<organism evidence="2">
    <name type="scientific">Corethron hystrix</name>
    <dbReference type="NCBI Taxonomy" id="216773"/>
    <lineage>
        <taxon>Eukaryota</taxon>
        <taxon>Sar</taxon>
        <taxon>Stramenopiles</taxon>
        <taxon>Ochrophyta</taxon>
        <taxon>Bacillariophyta</taxon>
        <taxon>Coscinodiscophyceae</taxon>
        <taxon>Corethrophycidae</taxon>
        <taxon>Corethrales</taxon>
        <taxon>Corethraceae</taxon>
        <taxon>Corethron</taxon>
    </lineage>
</organism>
<feature type="transmembrane region" description="Helical" evidence="1">
    <location>
        <begin position="415"/>
        <end position="434"/>
    </location>
</feature>
<gene>
    <name evidence="2" type="ORF">CHYS00102_LOCUS23536</name>
</gene>
<proteinExistence type="predicted"/>
<keyword evidence="1" id="KW-1133">Transmembrane helix</keyword>
<accession>A0A7S1BUE3</accession>